<feature type="compositionally biased region" description="Polar residues" evidence="1">
    <location>
        <begin position="195"/>
        <end position="205"/>
    </location>
</feature>
<feature type="compositionally biased region" description="Basic residues" evidence="1">
    <location>
        <begin position="125"/>
        <end position="138"/>
    </location>
</feature>
<dbReference type="RefSeq" id="XP_058346323.1">
    <property type="nucleotide sequence ID" value="XM_058482756.1"/>
</dbReference>
<proteinExistence type="predicted"/>
<dbReference type="Proteomes" id="UP001234581">
    <property type="component" value="Unassembled WGS sequence"/>
</dbReference>
<evidence type="ECO:0000313" key="3">
    <source>
        <dbReference type="Proteomes" id="UP001234581"/>
    </source>
</evidence>
<evidence type="ECO:0000256" key="1">
    <source>
        <dbReference type="SAM" id="MobiDB-lite"/>
    </source>
</evidence>
<feature type="compositionally biased region" description="Low complexity" evidence="1">
    <location>
        <begin position="26"/>
        <end position="35"/>
    </location>
</feature>
<keyword evidence="3" id="KW-1185">Reference proteome</keyword>
<accession>A0AAD7VAQ5</accession>
<name>A0AAD7VAQ5_9FUNG</name>
<feature type="compositionally biased region" description="Low complexity" evidence="1">
    <location>
        <begin position="139"/>
        <end position="152"/>
    </location>
</feature>
<protein>
    <submittedName>
        <fullName evidence="2">Uncharacterized protein</fullName>
    </submittedName>
</protein>
<reference evidence="2 3" key="1">
    <citation type="submission" date="2023-03" db="EMBL/GenBank/DDBJ databases">
        <title>Genome sequence of Lichtheimia ornata CBS 291.66.</title>
        <authorList>
            <person name="Mohabir J.T."/>
            <person name="Shea T.P."/>
            <person name="Kurbessoian T."/>
            <person name="Berby B."/>
            <person name="Fontaine J."/>
            <person name="Livny J."/>
            <person name="Gnirke A."/>
            <person name="Stajich J.E."/>
            <person name="Cuomo C.A."/>
        </authorList>
    </citation>
    <scope>NUCLEOTIDE SEQUENCE [LARGE SCALE GENOMIC DNA]</scope>
    <source>
        <strain evidence="2">CBS 291.66</strain>
    </source>
</reference>
<feature type="compositionally biased region" description="Basic and acidic residues" evidence="1">
    <location>
        <begin position="167"/>
        <end position="176"/>
    </location>
</feature>
<feature type="compositionally biased region" description="Polar residues" evidence="1">
    <location>
        <begin position="11"/>
        <end position="20"/>
    </location>
</feature>
<feature type="compositionally biased region" description="Gly residues" evidence="1">
    <location>
        <begin position="73"/>
        <end position="83"/>
    </location>
</feature>
<dbReference type="AlphaFoldDB" id="A0AAD7VAQ5"/>
<gene>
    <name evidence="2" type="ORF">O0I10_002676</name>
</gene>
<feature type="compositionally biased region" description="Low complexity" evidence="1">
    <location>
        <begin position="62"/>
        <end position="72"/>
    </location>
</feature>
<feature type="region of interest" description="Disordered" evidence="1">
    <location>
        <begin position="1"/>
        <end position="258"/>
    </location>
</feature>
<evidence type="ECO:0000313" key="2">
    <source>
        <dbReference type="EMBL" id="KAJ8661410.1"/>
    </source>
</evidence>
<feature type="compositionally biased region" description="Basic residues" evidence="1">
    <location>
        <begin position="1"/>
        <end position="10"/>
    </location>
</feature>
<sequence length="258" mass="27621">MLPGASRHHGNTTGARNNSNKPKRPTIPTTTSSSSHASGRPVEDPTTFGRQVPFHCQPSPPTLSGSVSSTTLSGGGGGGGGGSSNNNNTRGHHRSASGSDYDSGTSSLHHHHHHPSYDSNIPTKDKKKTLFRFGRKKGPPTTLSQSPSTTTLHGSSTATPRHRHKRSYDFDYRQPHPLDNTSNFDDRSIYHTVHGSISSGGSSNPFCHRKSPSYGYRKGKDRERSDGSVSSFTKSTRSDSGFKSKACVPRASKAITKG</sequence>
<comment type="caution">
    <text evidence="2">The sequence shown here is derived from an EMBL/GenBank/DDBJ whole genome shotgun (WGS) entry which is preliminary data.</text>
</comment>
<organism evidence="2 3">
    <name type="scientific">Lichtheimia ornata</name>
    <dbReference type="NCBI Taxonomy" id="688661"/>
    <lineage>
        <taxon>Eukaryota</taxon>
        <taxon>Fungi</taxon>
        <taxon>Fungi incertae sedis</taxon>
        <taxon>Mucoromycota</taxon>
        <taxon>Mucoromycotina</taxon>
        <taxon>Mucoromycetes</taxon>
        <taxon>Mucorales</taxon>
        <taxon>Lichtheimiaceae</taxon>
        <taxon>Lichtheimia</taxon>
    </lineage>
</organism>
<feature type="compositionally biased region" description="Polar residues" evidence="1">
    <location>
        <begin position="96"/>
        <end position="107"/>
    </location>
</feature>
<dbReference type="GeneID" id="83210092"/>
<dbReference type="EMBL" id="JARTCD010000008">
    <property type="protein sequence ID" value="KAJ8661410.1"/>
    <property type="molecule type" value="Genomic_DNA"/>
</dbReference>